<dbReference type="PROSITE" id="PS50943">
    <property type="entry name" value="HTH_CROC1"/>
    <property type="match status" value="1"/>
</dbReference>
<keyword evidence="1" id="KW-0238">DNA-binding</keyword>
<name>A0A1C4DTW2_BACCE</name>
<dbReference type="GO" id="GO:0005829">
    <property type="term" value="C:cytosol"/>
    <property type="evidence" value="ECO:0007669"/>
    <property type="project" value="TreeGrafter"/>
</dbReference>
<dbReference type="Pfam" id="PF01381">
    <property type="entry name" value="HTH_3"/>
    <property type="match status" value="1"/>
</dbReference>
<protein>
    <submittedName>
        <fullName evidence="3">Transcriptional regulator</fullName>
    </submittedName>
</protein>
<evidence type="ECO:0000256" key="1">
    <source>
        <dbReference type="ARBA" id="ARBA00023125"/>
    </source>
</evidence>
<organism evidence="3 4">
    <name type="scientific">Bacillus cereus</name>
    <dbReference type="NCBI Taxonomy" id="1396"/>
    <lineage>
        <taxon>Bacteria</taxon>
        <taxon>Bacillati</taxon>
        <taxon>Bacillota</taxon>
        <taxon>Bacilli</taxon>
        <taxon>Bacillales</taxon>
        <taxon>Bacillaceae</taxon>
        <taxon>Bacillus</taxon>
        <taxon>Bacillus cereus group</taxon>
    </lineage>
</organism>
<feature type="domain" description="HTH cro/C1-type" evidence="2">
    <location>
        <begin position="6"/>
        <end position="60"/>
    </location>
</feature>
<dbReference type="GO" id="GO:0003677">
    <property type="term" value="F:DNA binding"/>
    <property type="evidence" value="ECO:0007669"/>
    <property type="project" value="UniProtKB-KW"/>
</dbReference>
<dbReference type="SMART" id="SM00530">
    <property type="entry name" value="HTH_XRE"/>
    <property type="match status" value="1"/>
</dbReference>
<dbReference type="Proteomes" id="UP000186535">
    <property type="component" value="Unassembled WGS sequence"/>
</dbReference>
<dbReference type="InterPro" id="IPR010982">
    <property type="entry name" value="Lambda_DNA-bd_dom_sf"/>
</dbReference>
<dbReference type="PANTHER" id="PTHR46797:SF24">
    <property type="entry name" value="DNA-BINDING PHAGE PROTEIN"/>
    <property type="match status" value="1"/>
</dbReference>
<dbReference type="EMBL" id="MPON01000037">
    <property type="protein sequence ID" value="OKA30487.1"/>
    <property type="molecule type" value="Genomic_DNA"/>
</dbReference>
<proteinExistence type="predicted"/>
<dbReference type="GO" id="GO:0003700">
    <property type="term" value="F:DNA-binding transcription factor activity"/>
    <property type="evidence" value="ECO:0007669"/>
    <property type="project" value="TreeGrafter"/>
</dbReference>
<dbReference type="CDD" id="cd00093">
    <property type="entry name" value="HTH_XRE"/>
    <property type="match status" value="1"/>
</dbReference>
<sequence>MRGDRVKYVRKMRGWTQEQLGAAVNLKKSTISGIENNKENRSEKDVSKFAEALGCTPDYLLGFSDDPRLDSGQHKRLRKKFDELFQELQDKPEHEQEMYLRMFEAALGIDKK</sequence>
<evidence type="ECO:0000259" key="2">
    <source>
        <dbReference type="PROSITE" id="PS50943"/>
    </source>
</evidence>
<evidence type="ECO:0000313" key="3">
    <source>
        <dbReference type="EMBL" id="OKA30487.1"/>
    </source>
</evidence>
<comment type="caution">
    <text evidence="3">The sequence shown here is derived from an EMBL/GenBank/DDBJ whole genome shotgun (WGS) entry which is preliminary data.</text>
</comment>
<dbReference type="AlphaFoldDB" id="A0A1C4DTW2"/>
<accession>A0A1C4DTW2</accession>
<dbReference type="SUPFAM" id="SSF47413">
    <property type="entry name" value="lambda repressor-like DNA-binding domains"/>
    <property type="match status" value="1"/>
</dbReference>
<evidence type="ECO:0000313" key="4">
    <source>
        <dbReference type="Proteomes" id="UP000186535"/>
    </source>
</evidence>
<dbReference type="InterPro" id="IPR001387">
    <property type="entry name" value="Cro/C1-type_HTH"/>
</dbReference>
<dbReference type="RefSeq" id="WP_073519175.1">
    <property type="nucleotide sequence ID" value="NZ_JAJERN010000037.1"/>
</dbReference>
<dbReference type="PANTHER" id="PTHR46797">
    <property type="entry name" value="HTH-TYPE TRANSCRIPTIONAL REGULATOR"/>
    <property type="match status" value="1"/>
</dbReference>
<gene>
    <name evidence="3" type="ORF">BJR07_29915</name>
</gene>
<dbReference type="Gene3D" id="1.10.260.40">
    <property type="entry name" value="lambda repressor-like DNA-binding domains"/>
    <property type="match status" value="1"/>
</dbReference>
<reference evidence="3 4" key="1">
    <citation type="submission" date="2016-11" db="EMBL/GenBank/DDBJ databases">
        <title>Identification of Bacillus cereus isolated from egg-white.</title>
        <authorList>
            <person name="Soni A."/>
            <person name="Oey I."/>
            <person name="Silcock P."/>
            <person name="Bremer P."/>
        </authorList>
    </citation>
    <scope>NUCLEOTIDE SEQUENCE [LARGE SCALE GENOMIC DNA]</scope>
    <source>
        <strain evidence="3 4">NZAS03</strain>
    </source>
</reference>
<dbReference type="InterPro" id="IPR050807">
    <property type="entry name" value="TransReg_Diox_bact_type"/>
</dbReference>